<gene>
    <name evidence="1" type="ORF">LDC_0663</name>
</gene>
<evidence type="ECO:0000313" key="1">
    <source>
        <dbReference type="EMBL" id="EFK97301.1"/>
    </source>
</evidence>
<name>D9PGL6_9ZZZZ</name>
<sequence length="192" mass="22280">MVEKILGIDLGISSLGWAVVEYDKENDRNNKIVDCGVRLFTAAETPKEKESPNKARRDARGIRRVIKRRRIRMNEIKNLLISQGLISKNELDKENGMFNSAKNRVDVWQLRYDALKRVLDNNELSRVLIHIAKHRGFKFIGDDESDEESGKVKKAGAELRNKFQNAGYKTVGEWLWSERGENQKKRNKSRRL</sequence>
<dbReference type="GO" id="GO:0003676">
    <property type="term" value="F:nucleic acid binding"/>
    <property type="evidence" value="ECO:0007669"/>
    <property type="project" value="InterPro"/>
</dbReference>
<dbReference type="AlphaFoldDB" id="D9PGL6"/>
<dbReference type="Gene3D" id="3.30.420.10">
    <property type="entry name" value="Ribonuclease H-like superfamily/Ribonuclease H"/>
    <property type="match status" value="1"/>
</dbReference>
<dbReference type="NCBIfam" id="TIGR01865">
    <property type="entry name" value="cas_Csn1"/>
    <property type="match status" value="1"/>
</dbReference>
<dbReference type="EMBL" id="ADZX01000269">
    <property type="protein sequence ID" value="EFK97301.1"/>
    <property type="molecule type" value="Genomic_DNA"/>
</dbReference>
<organism evidence="1">
    <name type="scientific">sediment metagenome</name>
    <dbReference type="NCBI Taxonomy" id="749907"/>
    <lineage>
        <taxon>unclassified sequences</taxon>
        <taxon>metagenomes</taxon>
        <taxon>ecological metagenomes</taxon>
    </lineage>
</organism>
<dbReference type="InterPro" id="IPR028629">
    <property type="entry name" value="Cas9"/>
</dbReference>
<proteinExistence type="predicted"/>
<comment type="caution">
    <text evidence="1">The sequence shown here is derived from an EMBL/GenBank/DDBJ whole genome shotgun (WGS) entry which is preliminary data.</text>
</comment>
<accession>D9PGL6</accession>
<dbReference type="InterPro" id="IPR036397">
    <property type="entry name" value="RNaseH_sf"/>
</dbReference>
<reference evidence="1" key="2">
    <citation type="journal article" date="2011" name="Microb. Ecol.">
        <title>Taxonomic and Functional Metagenomic Profiling of the Microbial Community in the Anoxic Sediment of a Sub-saline Shallow Lake (Laguna de Carrizo, Central Spain).</title>
        <authorList>
            <person name="Ferrer M."/>
            <person name="Guazzaroni M.E."/>
            <person name="Richter M."/>
            <person name="Garcia-Salamanca A."/>
            <person name="Yarza P."/>
            <person name="Suarez-Suarez A."/>
            <person name="Solano J."/>
            <person name="Alcaide M."/>
            <person name="van Dillewijn P."/>
            <person name="Molina-Henares M.A."/>
            <person name="Lopez-Cortes N."/>
            <person name="Al-Ramahi Y."/>
            <person name="Guerrero C."/>
            <person name="Acosta A."/>
            <person name="de Eugenio L.I."/>
            <person name="Martinez V."/>
            <person name="Marques S."/>
            <person name="Rojo F."/>
            <person name="Santero E."/>
            <person name="Genilloud O."/>
            <person name="Perez-Perez J."/>
            <person name="Rossello-Mora R."/>
            <person name="Ramos J.L."/>
        </authorList>
    </citation>
    <scope>NUCLEOTIDE SEQUENCE</scope>
</reference>
<protein>
    <recommendedName>
        <fullName evidence="2">CRISPR-associated protein, Csn1 family</fullName>
    </recommendedName>
</protein>
<dbReference type="GO" id="GO:0004519">
    <property type="term" value="F:endonuclease activity"/>
    <property type="evidence" value="ECO:0007669"/>
    <property type="project" value="InterPro"/>
</dbReference>
<evidence type="ECO:0008006" key="2">
    <source>
        <dbReference type="Google" id="ProtNLM"/>
    </source>
</evidence>
<reference evidence="1" key="1">
    <citation type="submission" date="2010-07" db="EMBL/GenBank/DDBJ databases">
        <authorList>
            <consortium name="CONSOLIDER consortium CSD2007-00005"/>
            <person name="Guazzaroni M.-E."/>
            <person name="Richter M."/>
            <person name="Garcia-Salamanca A."/>
            <person name="Yarza P."/>
            <person name="Ferrer M."/>
        </authorList>
    </citation>
    <scope>NUCLEOTIDE SEQUENCE</scope>
</reference>